<dbReference type="InterPro" id="IPR021047">
    <property type="entry name" value="Mannosyltransferase_CMT1"/>
</dbReference>
<dbReference type="PANTHER" id="PTHR34144">
    <property type="entry name" value="CHROMOSOME 8, WHOLE GENOME SHOTGUN SEQUENCE"/>
    <property type="match status" value="1"/>
</dbReference>
<comment type="caution">
    <text evidence="3">The sequence shown here is derived from an EMBL/GenBank/DDBJ whole genome shotgun (WGS) entry which is preliminary data.</text>
</comment>
<accession>A0AAV5GPX1</accession>
<name>A0AAV5GPX1_9BASI</name>
<dbReference type="AlphaFoldDB" id="A0AAV5GPX1"/>
<evidence type="ECO:0000313" key="3">
    <source>
        <dbReference type="EMBL" id="GJN91057.1"/>
    </source>
</evidence>
<feature type="region of interest" description="Disordered" evidence="1">
    <location>
        <begin position="1"/>
        <end position="45"/>
    </location>
</feature>
<gene>
    <name evidence="3" type="ORF">Rhopal_004072-T1</name>
</gene>
<keyword evidence="2" id="KW-1133">Transmembrane helix</keyword>
<evidence type="ECO:0000313" key="4">
    <source>
        <dbReference type="Proteomes" id="UP001342314"/>
    </source>
</evidence>
<evidence type="ECO:0000256" key="2">
    <source>
        <dbReference type="SAM" id="Phobius"/>
    </source>
</evidence>
<dbReference type="PANTHER" id="PTHR34144:SF7">
    <property type="entry name" value="EXPORT PROTEIN (CAP59), PUTATIVE (AFU_ORTHOLOGUE AFUA_7G05020)-RELATED"/>
    <property type="match status" value="1"/>
</dbReference>
<evidence type="ECO:0000256" key="1">
    <source>
        <dbReference type="SAM" id="MobiDB-lite"/>
    </source>
</evidence>
<feature type="transmembrane region" description="Helical" evidence="2">
    <location>
        <begin position="120"/>
        <end position="142"/>
    </location>
</feature>
<proteinExistence type="predicted"/>
<feature type="region of interest" description="Disordered" evidence="1">
    <location>
        <begin position="90"/>
        <end position="110"/>
    </location>
</feature>
<dbReference type="EMBL" id="BQKY01000008">
    <property type="protein sequence ID" value="GJN91057.1"/>
    <property type="molecule type" value="Genomic_DNA"/>
</dbReference>
<evidence type="ECO:0008006" key="5">
    <source>
        <dbReference type="Google" id="ProtNLM"/>
    </source>
</evidence>
<organism evidence="3 4">
    <name type="scientific">Rhodotorula paludigena</name>
    <dbReference type="NCBI Taxonomy" id="86838"/>
    <lineage>
        <taxon>Eukaryota</taxon>
        <taxon>Fungi</taxon>
        <taxon>Dikarya</taxon>
        <taxon>Basidiomycota</taxon>
        <taxon>Pucciniomycotina</taxon>
        <taxon>Microbotryomycetes</taxon>
        <taxon>Sporidiobolales</taxon>
        <taxon>Sporidiobolaceae</taxon>
        <taxon>Rhodotorula</taxon>
    </lineage>
</organism>
<dbReference type="Pfam" id="PF11735">
    <property type="entry name" value="CAP59_mtransfer"/>
    <property type="match status" value="1"/>
</dbReference>
<dbReference type="Proteomes" id="UP001342314">
    <property type="component" value="Unassembled WGS sequence"/>
</dbReference>
<reference evidence="3 4" key="1">
    <citation type="submission" date="2021-12" db="EMBL/GenBank/DDBJ databases">
        <title>High titer production of polyol ester of fatty acids by Rhodotorula paludigena BS15 towards product separation-free biomass refinery.</title>
        <authorList>
            <person name="Mano J."/>
            <person name="Ono H."/>
            <person name="Tanaka T."/>
            <person name="Naito K."/>
            <person name="Sushida H."/>
            <person name="Ike M."/>
            <person name="Tokuyasu K."/>
            <person name="Kitaoka M."/>
        </authorList>
    </citation>
    <scope>NUCLEOTIDE SEQUENCE [LARGE SCALE GENOMIC DNA]</scope>
    <source>
        <strain evidence="3 4">BS15</strain>
    </source>
</reference>
<keyword evidence="2" id="KW-0472">Membrane</keyword>
<keyword evidence="4" id="KW-1185">Reference proteome</keyword>
<sequence length="626" mass="68696">MRLSWPDRLAPTPPPRAGPRQTDTARPSLDSCADDAAADTPLLPQYHPAGAGGLKEWNANAARASALPRAGGRHVRGFSDLVGGDAAQGLPTQRDCAGGSPRSYTHTLRSHRRQHRLEKLAYSSAALCFAGSCLFAAAVLGWTAHFFYVRHAAYATAVFSPPMVPDPVEVESRAPAFPFTLSPNSTSSPAHEGSRSADEAARVELIERELNARFTALGIPETRSLSCASLERDTALASRYAPLRRAGPDETRTGRTFFALNLYNSELVVPALSHALLHAISLLGPSSVHVSVFENGSTDNTTTALAHLAAALTALGAEHTIVSDPRQTNWKAVDRIDQLAVYRNVALAPLEGFNVTEFSDVLFVNDVFACPGDMLELLFQRRAQEADAACALDWRANKGPGHWWNDNVKFYDNWVARSLTGSMLRARTDILSEWRDGVDELFDQPDSCWNGMLALDAAPFTTISVAPRYDPHSPVSSTARKSWRRLPPVRALEPARFRSTLNRAGECAASECKTLAKDFWSRGFDRWLVVPSVHVTYAAEVYAHPRLKQLASLSPPSESALTLPAAFPSTLSPASSEPTELIAWASLSPPDSVVCWSWVRGFHLDFEWIRAQWYRPYSYARQILRR</sequence>
<protein>
    <recommendedName>
        <fullName evidence="5">Glycosyltransferase family 69 protein</fullName>
    </recommendedName>
</protein>
<keyword evidence="2" id="KW-0812">Transmembrane</keyword>